<accession>A0A8J3T9H3</accession>
<name>A0A8J3T9H3_9ACTN</name>
<dbReference type="AlphaFoldDB" id="A0A8J3T9H3"/>
<dbReference type="EMBL" id="BOON01000008">
    <property type="protein sequence ID" value="GII21526.1"/>
    <property type="molecule type" value="Genomic_DNA"/>
</dbReference>
<reference evidence="1" key="1">
    <citation type="submission" date="2021-01" db="EMBL/GenBank/DDBJ databases">
        <title>Whole genome shotgun sequence of Planosporangium mesophilum NBRC 109066.</title>
        <authorList>
            <person name="Komaki H."/>
            <person name="Tamura T."/>
        </authorList>
    </citation>
    <scope>NUCLEOTIDE SEQUENCE</scope>
    <source>
        <strain evidence="1">NBRC 109066</strain>
    </source>
</reference>
<dbReference type="Proteomes" id="UP000599074">
    <property type="component" value="Unassembled WGS sequence"/>
</dbReference>
<organism evidence="1 2">
    <name type="scientific">Planosporangium mesophilum</name>
    <dbReference type="NCBI Taxonomy" id="689768"/>
    <lineage>
        <taxon>Bacteria</taxon>
        <taxon>Bacillati</taxon>
        <taxon>Actinomycetota</taxon>
        <taxon>Actinomycetes</taxon>
        <taxon>Micromonosporales</taxon>
        <taxon>Micromonosporaceae</taxon>
        <taxon>Planosporangium</taxon>
    </lineage>
</organism>
<comment type="caution">
    <text evidence="1">The sequence shown here is derived from an EMBL/GenBank/DDBJ whole genome shotgun (WGS) entry which is preliminary data.</text>
</comment>
<sequence>MVSGRIAGHAYPWDVLGDPDFVGRVREIGVDTVTLAAAYHSTRAATPLHPAHQVVTADHAALYRPVREEAWRGSRLAPLGPRWMAEPDPFATAAASLRAAGLTVAAWIVLTHNTRLGAANPDLAVVNCFGDAYPYALCPTHEEVRGYAATLAAEALRGVPVDEVSVEACGQLGLTHLTHHEKTDGAWTPYAQRLLSVCCCAACRAGWRERGLDPDRVVCGLRAAVHADALGEPSDVDDLDEVLAARHAATDALRARVLARVREEAPGAPVTLHAHPDPWVTGASPGLTPTAAADVDAVLVPCWSPQPATADLVARAASAGRPVDAYVTVLPPADPDDLPAHLDRLRAAGASRLSLYHLGLAPAWRLPDLRGMVETWRSP</sequence>
<evidence type="ECO:0000313" key="2">
    <source>
        <dbReference type="Proteomes" id="UP000599074"/>
    </source>
</evidence>
<gene>
    <name evidence="1" type="ORF">Pme01_11230</name>
</gene>
<evidence type="ECO:0000313" key="1">
    <source>
        <dbReference type="EMBL" id="GII21526.1"/>
    </source>
</evidence>
<keyword evidence="2" id="KW-1185">Reference proteome</keyword>
<evidence type="ECO:0008006" key="3">
    <source>
        <dbReference type="Google" id="ProtNLM"/>
    </source>
</evidence>
<proteinExistence type="predicted"/>
<protein>
    <recommendedName>
        <fullName evidence="3">Alanine-rich protein</fullName>
    </recommendedName>
</protein>